<dbReference type="AlphaFoldDB" id="A0A1L9B4S0"/>
<proteinExistence type="predicted"/>
<evidence type="ECO:0008006" key="4">
    <source>
        <dbReference type="Google" id="ProtNLM"/>
    </source>
</evidence>
<reference evidence="2 3" key="2">
    <citation type="submission" date="2016-12" db="EMBL/GenBank/DDBJ databases">
        <title>Draft Genome Sequence of Cystobacter ferrugineus Strain Cbfe23.</title>
        <authorList>
            <person name="Akbar S."/>
            <person name="Dowd S.E."/>
            <person name="Stevens D.C."/>
        </authorList>
    </citation>
    <scope>NUCLEOTIDE SEQUENCE [LARGE SCALE GENOMIC DNA]</scope>
    <source>
        <strain evidence="2 3">Cbfe23</strain>
    </source>
</reference>
<organism evidence="2 3">
    <name type="scientific">Cystobacter ferrugineus</name>
    <dbReference type="NCBI Taxonomy" id="83449"/>
    <lineage>
        <taxon>Bacteria</taxon>
        <taxon>Pseudomonadati</taxon>
        <taxon>Myxococcota</taxon>
        <taxon>Myxococcia</taxon>
        <taxon>Myxococcales</taxon>
        <taxon>Cystobacterineae</taxon>
        <taxon>Archangiaceae</taxon>
        <taxon>Cystobacter</taxon>
    </lineage>
</organism>
<gene>
    <name evidence="2" type="ORF">BON30_28550</name>
</gene>
<dbReference type="PROSITE" id="PS51257">
    <property type="entry name" value="PROKAR_LIPOPROTEIN"/>
    <property type="match status" value="1"/>
</dbReference>
<evidence type="ECO:0000313" key="3">
    <source>
        <dbReference type="Proteomes" id="UP000182229"/>
    </source>
</evidence>
<evidence type="ECO:0000313" key="2">
    <source>
        <dbReference type="EMBL" id="OJH37259.1"/>
    </source>
</evidence>
<dbReference type="Proteomes" id="UP000182229">
    <property type="component" value="Unassembled WGS sequence"/>
</dbReference>
<protein>
    <recommendedName>
        <fullName evidence="4">Lipoprotein</fullName>
    </recommendedName>
</protein>
<dbReference type="STRING" id="83449.BON30_28550"/>
<sequence length="853" mass="90361">MKRAVLFLSLVLAGCSRDEAVRAIIRLDPALSASCVVLEVRTPEGLLLESEPLPRPDDDEVRVAVFRKDLPADVQLQARAIWGQSGCEEPRFYNGRSEWVEVHFEPGTQEARLTLSPPGNAEDEDRDGFVASELGGADCDDKRQESRPGREVQELCDASADLNCDGRRGCDDPTCSGQTCARAPASLAFTQPELTTTAGECSASVIVERRYSDGTPARPNFATPITLASTFSSGVRFHGDSGCTSAPPTSIPAGSSSVNFFVRNTTVGEGSLKANATSLQPATLRHILSPGPATKFVFTSPNTTLQAGDCSLVSLEWRDAFGNPTSDRLASLSLTPTPTNAEEGFYQDVACTQPLNLGDLAPASSLTFYFKGTHAPSSTITAKSSVSALQAQEFRTVNALAASRLSFSTPNGQAVLAGQCSAPVNVRVTDGYDNLSALPSGQLLSLATPEAGVEVFQGAGCVSTQKLGNALDPRGNNPVTLSFKGKTGSTVELELSMANVGEVKQSQTIIPAVRRGSCRMEINEKTKSCPISSPTNSSVPVTLSRGFLVFQATTDNDTPSTSFVRCSLSAANVDCTRNNATGHANIEWQVVELHQGLSVQHLPNVTCTQNNISINNVTQANTFILFSSSQDGNAVDQNDFPAVRLNSGNQLSGPMNGGCNSNHFYSFQVVQFAGSQVQRNVTGSMNKELLTVSSLPTTDISRAIVLSSWQVSTAGQDIYKRMVRGEIDPADTTRLNFRRGADTTFNSNDIPQISWERITFPTGTLVQTHVLTVANGVPGASATLATAVDATRTLLLTSSQVGGQGAGETAYATNDVLGSAIGRLSLTGDQLSVLRDSPLGAASWTAYAIQFDP</sequence>
<dbReference type="OrthoDB" id="5500244at2"/>
<reference evidence="3" key="1">
    <citation type="submission" date="2016-11" db="EMBL/GenBank/DDBJ databases">
        <authorList>
            <person name="Shukria A."/>
            <person name="Stevens D.C."/>
        </authorList>
    </citation>
    <scope>NUCLEOTIDE SEQUENCE [LARGE SCALE GENOMIC DNA]</scope>
    <source>
        <strain evidence="3">Cbfe23</strain>
    </source>
</reference>
<dbReference type="RefSeq" id="WP_071901594.1">
    <property type="nucleotide sequence ID" value="NZ_MPIN01000008.1"/>
</dbReference>
<keyword evidence="3" id="KW-1185">Reference proteome</keyword>
<feature type="compositionally biased region" description="Basic and acidic residues" evidence="1">
    <location>
        <begin position="139"/>
        <end position="150"/>
    </location>
</feature>
<dbReference type="EMBL" id="MPIN01000008">
    <property type="protein sequence ID" value="OJH37259.1"/>
    <property type="molecule type" value="Genomic_DNA"/>
</dbReference>
<evidence type="ECO:0000256" key="1">
    <source>
        <dbReference type="SAM" id="MobiDB-lite"/>
    </source>
</evidence>
<comment type="caution">
    <text evidence="2">The sequence shown here is derived from an EMBL/GenBank/DDBJ whole genome shotgun (WGS) entry which is preliminary data.</text>
</comment>
<name>A0A1L9B4S0_9BACT</name>
<accession>A0A1L9B4S0</accession>
<feature type="region of interest" description="Disordered" evidence="1">
    <location>
        <begin position="110"/>
        <end position="150"/>
    </location>
</feature>